<dbReference type="OrthoDB" id="9132165at2"/>
<evidence type="ECO:0000313" key="2">
    <source>
        <dbReference type="Proteomes" id="UP000298656"/>
    </source>
</evidence>
<gene>
    <name evidence="1" type="ORF">FAZ95_32205</name>
</gene>
<keyword evidence="2" id="KW-1185">Reference proteome</keyword>
<evidence type="ECO:0000313" key="1">
    <source>
        <dbReference type="EMBL" id="QCP53682.1"/>
    </source>
</evidence>
<name>A0A4P8IWR0_9BURK</name>
<sequence>MKTMRRPVTRVFTVVAVLFALIFSQLWIAAYACTNAPHVASPDSTASIISASHHGDLRSHQTGVACHAHCDNSAQPDHAEQPAPSPLVWLPLIWGHTSIFALAVQPHLLTRSEPILISAPPPPRILFQVFRT</sequence>
<dbReference type="EMBL" id="CP040078">
    <property type="protein sequence ID" value="QCP53682.1"/>
    <property type="molecule type" value="Genomic_DNA"/>
</dbReference>
<dbReference type="AlphaFoldDB" id="A0A4P8IWR0"/>
<accession>A0A4P8IWR0</accession>
<protein>
    <submittedName>
        <fullName evidence="1">Uncharacterized protein</fullName>
    </submittedName>
</protein>
<dbReference type="Proteomes" id="UP000298656">
    <property type="component" value="Chromosome 2"/>
</dbReference>
<reference evidence="1 2" key="1">
    <citation type="submission" date="2019-05" db="EMBL/GenBank/DDBJ databases">
        <title>Burkholderia sp. DHOD12, isolated from subtropical forest soil.</title>
        <authorList>
            <person name="Gao Z.-H."/>
            <person name="Qiu L.-H."/>
        </authorList>
    </citation>
    <scope>NUCLEOTIDE SEQUENCE [LARGE SCALE GENOMIC DNA]</scope>
    <source>
        <strain evidence="1 2">DHOD12</strain>
    </source>
</reference>
<dbReference type="KEGG" id="tvl:FAZ95_32205"/>
<dbReference type="PROSITE" id="PS51257">
    <property type="entry name" value="PROKAR_LIPOPROTEIN"/>
    <property type="match status" value="1"/>
</dbReference>
<proteinExistence type="predicted"/>
<organism evidence="1 2">
    <name type="scientific">Trinickia violacea</name>
    <dbReference type="NCBI Taxonomy" id="2571746"/>
    <lineage>
        <taxon>Bacteria</taxon>
        <taxon>Pseudomonadati</taxon>
        <taxon>Pseudomonadota</taxon>
        <taxon>Betaproteobacteria</taxon>
        <taxon>Burkholderiales</taxon>
        <taxon>Burkholderiaceae</taxon>
        <taxon>Trinickia</taxon>
    </lineage>
</organism>
<dbReference type="RefSeq" id="WP_137336451.1">
    <property type="nucleotide sequence ID" value="NZ_CP040078.1"/>
</dbReference>